<dbReference type="EMBL" id="JASCRY010000003">
    <property type="protein sequence ID" value="MDI5950369.1"/>
    <property type="molecule type" value="Genomic_DNA"/>
</dbReference>
<proteinExistence type="predicted"/>
<dbReference type="Proteomes" id="UP001228643">
    <property type="component" value="Unassembled WGS sequence"/>
</dbReference>
<accession>A0AAW6TNQ4</accession>
<keyword evidence="2" id="KW-1185">Reference proteome</keyword>
<gene>
    <name evidence="1" type="ORF">QLS97_11995</name>
</gene>
<evidence type="ECO:0000313" key="2">
    <source>
        <dbReference type="Proteomes" id="UP001228643"/>
    </source>
</evidence>
<comment type="caution">
    <text evidence="1">The sequence shown here is derived from an EMBL/GenBank/DDBJ whole genome shotgun (WGS) entry which is preliminary data.</text>
</comment>
<evidence type="ECO:0000313" key="1">
    <source>
        <dbReference type="EMBL" id="MDI5950369.1"/>
    </source>
</evidence>
<protein>
    <submittedName>
        <fullName evidence="1">Uncharacterized protein</fullName>
    </submittedName>
</protein>
<dbReference type="AlphaFoldDB" id="A0AAW6TNQ4"/>
<reference evidence="1 2" key="1">
    <citation type="submission" date="2023-04" db="EMBL/GenBank/DDBJ databases">
        <title>Two novel species of Flavobacterium.</title>
        <authorList>
            <person name="Liu Q."/>
            <person name="Xin Y.-H."/>
        </authorList>
    </citation>
    <scope>NUCLEOTIDE SEQUENCE [LARGE SCALE GENOMIC DNA]</scope>
    <source>
        <strain evidence="1 2">LB2P87</strain>
    </source>
</reference>
<name>A0AAW6TNQ4_9FLAO</name>
<sequence>MKTKTSISIIILFIGFLINTQNKKQNQLDGSWLGKANTKDLTSS</sequence>
<organism evidence="1 2">
    <name type="scientific">Flavobacterium yafengii</name>
    <dbReference type="NCBI Taxonomy" id="3041253"/>
    <lineage>
        <taxon>Bacteria</taxon>
        <taxon>Pseudomonadati</taxon>
        <taxon>Bacteroidota</taxon>
        <taxon>Flavobacteriia</taxon>
        <taxon>Flavobacteriales</taxon>
        <taxon>Flavobacteriaceae</taxon>
        <taxon>Flavobacterium</taxon>
    </lineage>
</organism>
<dbReference type="RefSeq" id="WP_282716947.1">
    <property type="nucleotide sequence ID" value="NZ_JASCRX010000005.1"/>
</dbReference>